<feature type="transmembrane region" description="Helical" evidence="2">
    <location>
        <begin position="57"/>
        <end position="73"/>
    </location>
</feature>
<evidence type="ECO:0000256" key="1">
    <source>
        <dbReference type="SAM" id="MobiDB-lite"/>
    </source>
</evidence>
<dbReference type="GO" id="GO:0004527">
    <property type="term" value="F:exonuclease activity"/>
    <property type="evidence" value="ECO:0007669"/>
    <property type="project" value="UniProtKB-KW"/>
</dbReference>
<dbReference type="STRING" id="908615.SAMN05421540_107117"/>
<keyword evidence="2" id="KW-1133">Transmembrane helix</keyword>
<feature type="region of interest" description="Disordered" evidence="1">
    <location>
        <begin position="322"/>
        <end position="349"/>
    </location>
</feature>
<evidence type="ECO:0000259" key="3">
    <source>
        <dbReference type="Pfam" id="PF03372"/>
    </source>
</evidence>
<keyword evidence="2" id="KW-0472">Membrane</keyword>
<dbReference type="AlphaFoldDB" id="A0A1H4CAD0"/>
<keyword evidence="4" id="KW-0255">Endonuclease</keyword>
<reference evidence="4 5" key="1">
    <citation type="submission" date="2016-10" db="EMBL/GenBank/DDBJ databases">
        <authorList>
            <person name="de Groot N.N."/>
        </authorList>
    </citation>
    <scope>NUCLEOTIDE SEQUENCE [LARGE SCALE GENOMIC DNA]</scope>
    <source>
        <strain evidence="4 5">DSM 23581</strain>
    </source>
</reference>
<dbReference type="Pfam" id="PF03372">
    <property type="entry name" value="Exo_endo_phos"/>
    <property type="match status" value="1"/>
</dbReference>
<dbReference type="EMBL" id="FNQF01000007">
    <property type="protein sequence ID" value="SEA57334.1"/>
    <property type="molecule type" value="Genomic_DNA"/>
</dbReference>
<keyword evidence="4" id="KW-0378">Hydrolase</keyword>
<keyword evidence="5" id="KW-1185">Reference proteome</keyword>
<feature type="transmembrane region" description="Helical" evidence="2">
    <location>
        <begin position="6"/>
        <end position="23"/>
    </location>
</feature>
<evidence type="ECO:0000313" key="5">
    <source>
        <dbReference type="Proteomes" id="UP000198820"/>
    </source>
</evidence>
<accession>A0A1H4CAD0</accession>
<dbReference type="RefSeq" id="WP_093244478.1">
    <property type="nucleotide sequence ID" value="NZ_FNQF01000007.1"/>
</dbReference>
<keyword evidence="4" id="KW-0269">Exonuclease</keyword>
<feature type="compositionally biased region" description="Polar residues" evidence="1">
    <location>
        <begin position="322"/>
        <end position="332"/>
    </location>
</feature>
<protein>
    <submittedName>
        <fullName evidence="4">Uncharacterized conserved protein YafD, endonuclease/exonuclease/phosphatase (EEP) superfamily</fullName>
    </submittedName>
</protein>
<evidence type="ECO:0000313" key="4">
    <source>
        <dbReference type="EMBL" id="SEA57334.1"/>
    </source>
</evidence>
<keyword evidence="2" id="KW-0812">Transmembrane</keyword>
<sequence length="349" mass="40829">MLWLIGLNFFITLAAIMPFVKISHWTVRFFDFPRVQFLVLGFSLIIINIFLFDDSLVYIISFITMILATSYQLKKVMRYTRLRKVEVKKLKGETDLPTIKIMVSNVLTPNRSFKKLLNHVNSEKPDVLLCVETDQWWEDQLRVLEEDYPIQIKIPQDNLYGMHLYSKLELKSTEIRFLVEENIPSIRTKIVLEDDNEVLFYALHPKPPSPTENDTSTNRDAELLVVAKEISQVDEPVIVCGDLNDVAWSKSTELFKKISELLDSRIGRGRFSTFHAQYPFLRWPLDHFFHSSHFMLKDMKVLSSIDSDHFPIVTQLYFSSQAKNVQKEPQANQEDEKEADEKIEEAFEE</sequence>
<dbReference type="Gene3D" id="3.60.10.10">
    <property type="entry name" value="Endonuclease/exonuclease/phosphatase"/>
    <property type="match status" value="1"/>
</dbReference>
<dbReference type="InterPro" id="IPR005135">
    <property type="entry name" value="Endo/exonuclease/phosphatase"/>
</dbReference>
<gene>
    <name evidence="4" type="ORF">SAMN05421540_107117</name>
</gene>
<proteinExistence type="predicted"/>
<dbReference type="Proteomes" id="UP000198820">
    <property type="component" value="Unassembled WGS sequence"/>
</dbReference>
<evidence type="ECO:0000256" key="2">
    <source>
        <dbReference type="SAM" id="Phobius"/>
    </source>
</evidence>
<dbReference type="GO" id="GO:0004519">
    <property type="term" value="F:endonuclease activity"/>
    <property type="evidence" value="ECO:0007669"/>
    <property type="project" value="UniProtKB-KW"/>
</dbReference>
<feature type="compositionally biased region" description="Acidic residues" evidence="1">
    <location>
        <begin position="333"/>
        <end position="349"/>
    </location>
</feature>
<keyword evidence="4" id="KW-0540">Nuclease</keyword>
<dbReference type="SUPFAM" id="SSF56219">
    <property type="entry name" value="DNase I-like"/>
    <property type="match status" value="1"/>
</dbReference>
<organism evidence="4 5">
    <name type="scientific">Psychroflexus halocasei</name>
    <dbReference type="NCBI Taxonomy" id="908615"/>
    <lineage>
        <taxon>Bacteria</taxon>
        <taxon>Pseudomonadati</taxon>
        <taxon>Bacteroidota</taxon>
        <taxon>Flavobacteriia</taxon>
        <taxon>Flavobacteriales</taxon>
        <taxon>Flavobacteriaceae</taxon>
        <taxon>Psychroflexus</taxon>
    </lineage>
</organism>
<feature type="domain" description="Endonuclease/exonuclease/phosphatase" evidence="3">
    <location>
        <begin position="105"/>
        <end position="309"/>
    </location>
</feature>
<feature type="transmembrane region" description="Helical" evidence="2">
    <location>
        <begin position="35"/>
        <end position="51"/>
    </location>
</feature>
<name>A0A1H4CAD0_9FLAO</name>
<dbReference type="InterPro" id="IPR036691">
    <property type="entry name" value="Endo/exonu/phosph_ase_sf"/>
</dbReference>